<dbReference type="InterPro" id="IPR013217">
    <property type="entry name" value="Methyltransf_12"/>
</dbReference>
<accession>A0A517W530</accession>
<sequence>MSNSNEPFSDPQAVARYAEGPRRIVPGFHDLHRMTTLLLAERAPQSAHMLVLGAGGGLELKTFAETHPDWTFTGIDPSLEMLQLAEKTLVSYKNRIHLHHGYLAEAPQERYDGATCLLTLHFIPREERRQIAADLHHRLKPGAPLVVAHLSFPQDPDQKTLWYERYLAFSDTKDSELNRAAFESRLNILSPAEDESVLREAGFSDINLFYAGFAFRGWVAHA</sequence>
<dbReference type="InterPro" id="IPR029063">
    <property type="entry name" value="SAM-dependent_MTases_sf"/>
</dbReference>
<dbReference type="Gene3D" id="3.40.50.150">
    <property type="entry name" value="Vaccinia Virus protein VP39"/>
    <property type="match status" value="1"/>
</dbReference>
<dbReference type="GO" id="GO:0032259">
    <property type="term" value="P:methylation"/>
    <property type="evidence" value="ECO:0007669"/>
    <property type="project" value="UniProtKB-KW"/>
</dbReference>
<dbReference type="CDD" id="cd02440">
    <property type="entry name" value="AdoMet_MTases"/>
    <property type="match status" value="1"/>
</dbReference>
<evidence type="ECO:0000313" key="3">
    <source>
        <dbReference type="Proteomes" id="UP000320722"/>
    </source>
</evidence>
<dbReference type="PANTHER" id="PTHR43464:SF58">
    <property type="entry name" value="BLR7975 PROTEIN"/>
    <property type="match status" value="1"/>
</dbReference>
<keyword evidence="2" id="KW-0808">Transferase</keyword>
<name>A0A517W530_9PLAN</name>
<evidence type="ECO:0000259" key="1">
    <source>
        <dbReference type="Pfam" id="PF08242"/>
    </source>
</evidence>
<evidence type="ECO:0000313" key="2">
    <source>
        <dbReference type="EMBL" id="QDU00358.1"/>
    </source>
</evidence>
<protein>
    <submittedName>
        <fullName evidence="2">tRNA (Cmo5U34)-methyltransferase</fullName>
    </submittedName>
</protein>
<dbReference type="AlphaFoldDB" id="A0A517W530"/>
<keyword evidence="2" id="KW-0489">Methyltransferase</keyword>
<proteinExistence type="predicted"/>
<feature type="domain" description="Methyltransferase type 12" evidence="1">
    <location>
        <begin position="50"/>
        <end position="144"/>
    </location>
</feature>
<organism evidence="2 3">
    <name type="scientific">Gimesia chilikensis</name>
    <dbReference type="NCBI Taxonomy" id="2605989"/>
    <lineage>
        <taxon>Bacteria</taxon>
        <taxon>Pseudomonadati</taxon>
        <taxon>Planctomycetota</taxon>
        <taxon>Planctomycetia</taxon>
        <taxon>Planctomycetales</taxon>
        <taxon>Planctomycetaceae</taxon>
        <taxon>Gimesia</taxon>
    </lineage>
</organism>
<dbReference type="Proteomes" id="UP000320722">
    <property type="component" value="Chromosome"/>
</dbReference>
<dbReference type="RefSeq" id="WP_197999613.1">
    <property type="nucleotide sequence ID" value="NZ_CP036347.1"/>
</dbReference>
<dbReference type="PANTHER" id="PTHR43464">
    <property type="entry name" value="METHYLTRANSFERASE"/>
    <property type="match status" value="1"/>
</dbReference>
<gene>
    <name evidence="2" type="primary">cmoA</name>
    <name evidence="2" type="ORF">V6x_00310</name>
</gene>
<dbReference type="EMBL" id="CP036347">
    <property type="protein sequence ID" value="QDU00358.1"/>
    <property type="molecule type" value="Genomic_DNA"/>
</dbReference>
<dbReference type="Pfam" id="PF08242">
    <property type="entry name" value="Methyltransf_12"/>
    <property type="match status" value="1"/>
</dbReference>
<reference evidence="2 3" key="1">
    <citation type="submission" date="2019-02" db="EMBL/GenBank/DDBJ databases">
        <title>Deep-cultivation of Planctomycetes and their phenomic and genomic characterization uncovers novel biology.</title>
        <authorList>
            <person name="Wiegand S."/>
            <person name="Jogler M."/>
            <person name="Boedeker C."/>
            <person name="Pinto D."/>
            <person name="Vollmers J."/>
            <person name="Rivas-Marin E."/>
            <person name="Kohn T."/>
            <person name="Peeters S.H."/>
            <person name="Heuer A."/>
            <person name="Rast P."/>
            <person name="Oberbeckmann S."/>
            <person name="Bunk B."/>
            <person name="Jeske O."/>
            <person name="Meyerdierks A."/>
            <person name="Storesund J.E."/>
            <person name="Kallscheuer N."/>
            <person name="Luecker S."/>
            <person name="Lage O.M."/>
            <person name="Pohl T."/>
            <person name="Merkel B.J."/>
            <person name="Hornburger P."/>
            <person name="Mueller R.-W."/>
            <person name="Bruemmer F."/>
            <person name="Labrenz M."/>
            <person name="Spormann A.M."/>
            <person name="Op den Camp H."/>
            <person name="Overmann J."/>
            <person name="Amann R."/>
            <person name="Jetten M.S.M."/>
            <person name="Mascher T."/>
            <person name="Medema M.H."/>
            <person name="Devos D.P."/>
            <person name="Kaster A.-K."/>
            <person name="Ovreas L."/>
            <person name="Rohde M."/>
            <person name="Galperin M.Y."/>
            <person name="Jogler C."/>
        </authorList>
    </citation>
    <scope>NUCLEOTIDE SEQUENCE [LARGE SCALE GENOMIC DNA]</scope>
    <source>
        <strain evidence="2 3">V6</strain>
    </source>
</reference>
<dbReference type="SUPFAM" id="SSF53335">
    <property type="entry name" value="S-adenosyl-L-methionine-dependent methyltransferases"/>
    <property type="match status" value="1"/>
</dbReference>
<dbReference type="GO" id="GO:0008168">
    <property type="term" value="F:methyltransferase activity"/>
    <property type="evidence" value="ECO:0007669"/>
    <property type="project" value="UniProtKB-KW"/>
</dbReference>